<sequence length="250" mass="29813">MKIALAFFGLTRSLSYTMPSIHKNILEIFKKNDIKYDIFLHTYRVDYYENKRSREKVSHINNDEYKILAPIYFQIDDLDYVKQCLALSQFRTHPDPWNTNYQSVDNFILAQLSKSHVTALIKGSKNKYDYVIYLRPDVEYITPFDLAYFKRVNDRTICIPDFHRYGPQLFNDRFCIANGKTYLQYGDTFPYLLEISKRESLHSETVLGNMMAKYGLRFAYIPFHFIRIRYNGVKEDRDVKEFSKIDSTKK</sequence>
<accession>A0A6C0KV37</accession>
<organism evidence="1">
    <name type="scientific">viral metagenome</name>
    <dbReference type="NCBI Taxonomy" id="1070528"/>
    <lineage>
        <taxon>unclassified sequences</taxon>
        <taxon>metagenomes</taxon>
        <taxon>organismal metagenomes</taxon>
    </lineage>
</organism>
<evidence type="ECO:0000313" key="1">
    <source>
        <dbReference type="EMBL" id="QHU20570.1"/>
    </source>
</evidence>
<dbReference type="AlphaFoldDB" id="A0A6C0KV37"/>
<protein>
    <recommendedName>
        <fullName evidence="2">Glycosyltransferase</fullName>
    </recommendedName>
</protein>
<proteinExistence type="predicted"/>
<dbReference type="EMBL" id="MN740969">
    <property type="protein sequence ID" value="QHU20570.1"/>
    <property type="molecule type" value="Genomic_DNA"/>
</dbReference>
<evidence type="ECO:0008006" key="2">
    <source>
        <dbReference type="Google" id="ProtNLM"/>
    </source>
</evidence>
<name>A0A6C0KV37_9ZZZZ</name>
<reference evidence="1" key="1">
    <citation type="journal article" date="2020" name="Nature">
        <title>Giant virus diversity and host interactions through global metagenomics.</title>
        <authorList>
            <person name="Schulz F."/>
            <person name="Roux S."/>
            <person name="Paez-Espino D."/>
            <person name="Jungbluth S."/>
            <person name="Walsh D.A."/>
            <person name="Denef V.J."/>
            <person name="McMahon K.D."/>
            <person name="Konstantinidis K.T."/>
            <person name="Eloe-Fadrosh E.A."/>
            <person name="Kyrpides N.C."/>
            <person name="Woyke T."/>
        </authorList>
    </citation>
    <scope>NUCLEOTIDE SEQUENCE</scope>
    <source>
        <strain evidence="1">GVMAG-S-3300013093-109</strain>
    </source>
</reference>